<dbReference type="InterPro" id="IPR016162">
    <property type="entry name" value="Ald_DH_N"/>
</dbReference>
<evidence type="ECO:0000256" key="4">
    <source>
        <dbReference type="PIRNR" id="PIRNR036492"/>
    </source>
</evidence>
<dbReference type="InterPro" id="IPR016161">
    <property type="entry name" value="Ald_DH/histidinol_DH"/>
</dbReference>
<dbReference type="PROSITE" id="PS00687">
    <property type="entry name" value="ALDEHYDE_DEHYDR_GLU"/>
    <property type="match status" value="1"/>
</dbReference>
<dbReference type="CDD" id="cd07133">
    <property type="entry name" value="ALDH_CALDH_CalB"/>
    <property type="match status" value="1"/>
</dbReference>
<dbReference type="Gene3D" id="3.40.605.10">
    <property type="entry name" value="Aldehyde Dehydrogenase, Chain A, domain 1"/>
    <property type="match status" value="1"/>
</dbReference>
<dbReference type="OrthoDB" id="9812625at2"/>
<feature type="active site" evidence="5">
    <location>
        <position position="259"/>
    </location>
</feature>
<dbReference type="GO" id="GO:0004029">
    <property type="term" value="F:aldehyde dehydrogenase (NAD+) activity"/>
    <property type="evidence" value="ECO:0007669"/>
    <property type="project" value="TreeGrafter"/>
</dbReference>
<dbReference type="Pfam" id="PF00171">
    <property type="entry name" value="Aldedh"/>
    <property type="match status" value="1"/>
</dbReference>
<evidence type="ECO:0000256" key="7">
    <source>
        <dbReference type="RuleBase" id="RU003345"/>
    </source>
</evidence>
<keyword evidence="2 4" id="KW-0560">Oxidoreductase</keyword>
<dbReference type="SUPFAM" id="SSF53720">
    <property type="entry name" value="ALDH-like"/>
    <property type="match status" value="1"/>
</dbReference>
<dbReference type="GO" id="GO:0006081">
    <property type="term" value="P:aldehyde metabolic process"/>
    <property type="evidence" value="ECO:0007669"/>
    <property type="project" value="InterPro"/>
</dbReference>
<dbReference type="PANTHER" id="PTHR43570">
    <property type="entry name" value="ALDEHYDE DEHYDROGENASE"/>
    <property type="match status" value="1"/>
</dbReference>
<evidence type="ECO:0000256" key="3">
    <source>
        <dbReference type="ARBA" id="ARBA00023027"/>
    </source>
</evidence>
<comment type="similarity">
    <text evidence="1 4 7">Belongs to the aldehyde dehydrogenase family.</text>
</comment>
<dbReference type="PANTHER" id="PTHR43570:SF20">
    <property type="entry name" value="ALDEHYDE DEHYDROGENASE ALDX-RELATED"/>
    <property type="match status" value="1"/>
</dbReference>
<dbReference type="FunFam" id="3.40.309.10:FF:000003">
    <property type="entry name" value="Aldehyde dehydrogenase"/>
    <property type="match status" value="1"/>
</dbReference>
<dbReference type="InterPro" id="IPR012394">
    <property type="entry name" value="Aldehyde_DH_NAD(P)"/>
</dbReference>
<dbReference type="EMBL" id="FOHZ01000014">
    <property type="protein sequence ID" value="SET61751.1"/>
    <property type="molecule type" value="Genomic_DNA"/>
</dbReference>
<evidence type="ECO:0000256" key="1">
    <source>
        <dbReference type="ARBA" id="ARBA00009986"/>
    </source>
</evidence>
<evidence type="ECO:0000256" key="6">
    <source>
        <dbReference type="PROSITE-ProRule" id="PRU10007"/>
    </source>
</evidence>
<dbReference type="PROSITE" id="PS00070">
    <property type="entry name" value="ALDEHYDE_DEHYDR_CYS"/>
    <property type="match status" value="1"/>
</dbReference>
<dbReference type="InterPro" id="IPR029510">
    <property type="entry name" value="Ald_DH_CS_GLU"/>
</dbReference>
<feature type="domain" description="Aldehyde dehydrogenase" evidence="8">
    <location>
        <begin position="23"/>
        <end position="451"/>
    </location>
</feature>
<feature type="active site" evidence="5 6">
    <location>
        <position position="225"/>
    </location>
</feature>
<proteinExistence type="inferred from homology"/>
<name>A0A1I0FVZ4_9GAMM</name>
<dbReference type="PIRSF" id="PIRSF036492">
    <property type="entry name" value="ALDH"/>
    <property type="match status" value="1"/>
</dbReference>
<gene>
    <name evidence="9" type="ORF">SAMN04487962_11454</name>
</gene>
<evidence type="ECO:0000256" key="2">
    <source>
        <dbReference type="ARBA" id="ARBA00023002"/>
    </source>
</evidence>
<evidence type="ECO:0000256" key="5">
    <source>
        <dbReference type="PIRSR" id="PIRSR036492-1"/>
    </source>
</evidence>
<organism evidence="9 10">
    <name type="scientific">Marinobacter segnicrescens</name>
    <dbReference type="NCBI Taxonomy" id="430453"/>
    <lineage>
        <taxon>Bacteria</taxon>
        <taxon>Pseudomonadati</taxon>
        <taxon>Pseudomonadota</taxon>
        <taxon>Gammaproteobacteria</taxon>
        <taxon>Pseudomonadales</taxon>
        <taxon>Marinobacteraceae</taxon>
        <taxon>Marinobacter</taxon>
    </lineage>
</organism>
<evidence type="ECO:0000259" key="8">
    <source>
        <dbReference type="Pfam" id="PF00171"/>
    </source>
</evidence>
<accession>A0A1I0FVZ4</accession>
<protein>
    <recommendedName>
        <fullName evidence="4">Aldehyde dehydrogenase</fullName>
    </recommendedName>
</protein>
<dbReference type="AlphaFoldDB" id="A0A1I0FVZ4"/>
<dbReference type="InterPro" id="IPR016160">
    <property type="entry name" value="Ald_DH_CS_CYS"/>
</dbReference>
<dbReference type="InterPro" id="IPR016163">
    <property type="entry name" value="Ald_DH_C"/>
</dbReference>
<keyword evidence="10" id="KW-1185">Reference proteome</keyword>
<dbReference type="GO" id="GO:0005737">
    <property type="term" value="C:cytoplasm"/>
    <property type="evidence" value="ECO:0007669"/>
    <property type="project" value="TreeGrafter"/>
</dbReference>
<dbReference type="STRING" id="430453.SAMN04487962_11454"/>
<keyword evidence="3" id="KW-0520">NAD</keyword>
<evidence type="ECO:0000313" key="10">
    <source>
        <dbReference type="Proteomes" id="UP000198762"/>
    </source>
</evidence>
<evidence type="ECO:0000313" key="9">
    <source>
        <dbReference type="EMBL" id="SET61751.1"/>
    </source>
</evidence>
<dbReference type="FunFam" id="3.40.605.10:FF:000004">
    <property type="entry name" value="Aldehyde dehydrogenase"/>
    <property type="match status" value="1"/>
</dbReference>
<dbReference type="Proteomes" id="UP000198762">
    <property type="component" value="Unassembled WGS sequence"/>
</dbReference>
<dbReference type="Gene3D" id="3.40.309.10">
    <property type="entry name" value="Aldehyde Dehydrogenase, Chain A, domain 2"/>
    <property type="match status" value="1"/>
</dbReference>
<dbReference type="InterPro" id="IPR015590">
    <property type="entry name" value="Aldehyde_DH_dom"/>
</dbReference>
<reference evidence="10" key="1">
    <citation type="submission" date="2016-10" db="EMBL/GenBank/DDBJ databases">
        <authorList>
            <person name="Varghese N."/>
            <person name="Submissions S."/>
        </authorList>
    </citation>
    <scope>NUCLEOTIDE SEQUENCE [LARGE SCALE GENOMIC DNA]</scope>
    <source>
        <strain evidence="10">CGMCC 1.6489</strain>
    </source>
</reference>
<sequence>MTATVVPLSESKKQIQLTARVLAEQKQAFSRNPLPSLGERLDNLQRLKKALLAHQEQFCEAIDKDFNGRSRDETLIAEVIPSVEGINYAMKHLKGWMQPERRHVSMLFQPASNKVYYQPKGVVGIIVPWNYPLYLAVGPLVAAIAAGNRAMIKMSEFTPHTSALLANLVEATFPRDLVAIINGEADVAADFSTRPFDHLLFTGSTTVGRLVMKAASENLTPVTLELGGKSPAIVSGDVPVEDAAERIAFGKALNAGQTCVAPDYVLCPSDRITAFVDAFQDAMARMYPTLRDNPDYTGIINERQYRRLQDYLADARSKGAQVIEINPAEEHFEDGCRKMPVTLLLNPTEDMKVMQDEIFGPLLPIVASKGLEDAMDFINRRPRPLALYYFGYDRDEQKRLLAGTHSGGVCINDALMHVAQDDLPFGGIGDSGMGHYHGKEGFLTFSHARAVFSKQKINSGKLIYPPHGGALHKLVYRFFIR</sequence>
<dbReference type="RefSeq" id="WP_091853221.1">
    <property type="nucleotide sequence ID" value="NZ_FOHZ01000014.1"/>
</dbReference>